<dbReference type="Proteomes" id="UP000260983">
    <property type="component" value="Unassembled WGS sequence"/>
</dbReference>
<dbReference type="AlphaFoldDB" id="A0A3E5BM31"/>
<organism evidence="1 2">
    <name type="scientific">Bacteroides oleiciplenus</name>
    <dbReference type="NCBI Taxonomy" id="626931"/>
    <lineage>
        <taxon>Bacteria</taxon>
        <taxon>Pseudomonadati</taxon>
        <taxon>Bacteroidota</taxon>
        <taxon>Bacteroidia</taxon>
        <taxon>Bacteroidales</taxon>
        <taxon>Bacteroidaceae</taxon>
        <taxon>Bacteroides</taxon>
    </lineage>
</organism>
<reference evidence="1 2" key="1">
    <citation type="submission" date="2018-08" db="EMBL/GenBank/DDBJ databases">
        <title>A genome reference for cultivated species of the human gut microbiota.</title>
        <authorList>
            <person name="Zou Y."/>
            <person name="Xue W."/>
            <person name="Luo G."/>
        </authorList>
    </citation>
    <scope>NUCLEOTIDE SEQUENCE [LARGE SCALE GENOMIC DNA]</scope>
    <source>
        <strain evidence="1 2">OM05-15BH</strain>
    </source>
</reference>
<gene>
    <name evidence="1" type="ORF">DXB65_05450</name>
</gene>
<accession>A0A3E5BM31</accession>
<dbReference type="InterPro" id="IPR025342">
    <property type="entry name" value="DUF4248"/>
</dbReference>
<evidence type="ECO:0000313" key="2">
    <source>
        <dbReference type="Proteomes" id="UP000260983"/>
    </source>
</evidence>
<proteinExistence type="predicted"/>
<evidence type="ECO:0000313" key="1">
    <source>
        <dbReference type="EMBL" id="RGN38459.1"/>
    </source>
</evidence>
<dbReference type="RefSeq" id="WP_009128717.1">
    <property type="nucleotide sequence ID" value="NZ_CABKRN010000001.1"/>
</dbReference>
<dbReference type="EMBL" id="QSUL01000003">
    <property type="protein sequence ID" value="RGN38459.1"/>
    <property type="molecule type" value="Genomic_DNA"/>
</dbReference>
<protein>
    <submittedName>
        <fullName evidence="1">DUF4248 domain-containing protein</fullName>
    </submittedName>
</protein>
<name>A0A3E5BM31_9BACE</name>
<comment type="caution">
    <text evidence="1">The sequence shown here is derived from an EMBL/GenBank/DDBJ whole genome shotgun (WGS) entry which is preliminary data.</text>
</comment>
<sequence length="75" mass="8990">MEDEPVFRIRTYRKKELAHLYCPDITERCAIRTLTHWIKLNKELYAALLHTGYTPRARTFVPKQVSIIVRYLDEP</sequence>
<dbReference type="Pfam" id="PF14053">
    <property type="entry name" value="DUF4248"/>
    <property type="match status" value="1"/>
</dbReference>